<evidence type="ECO:0000256" key="1">
    <source>
        <dbReference type="ARBA" id="ARBA00022448"/>
    </source>
</evidence>
<keyword evidence="2" id="KW-0004">4Fe-4S</keyword>
<reference evidence="9 10" key="1">
    <citation type="submission" date="2021-05" db="EMBL/GenBank/DDBJ databases">
        <title>The draft genome of Geobacter pelophilus DSM 12255.</title>
        <authorList>
            <person name="Xu Z."/>
            <person name="Masuda Y."/>
            <person name="Itoh H."/>
            <person name="Senoo K."/>
        </authorList>
    </citation>
    <scope>NUCLEOTIDE SEQUENCE [LARGE SCALE GENOMIC DNA]</scope>
    <source>
        <strain evidence="9 10">DSM 12255</strain>
    </source>
</reference>
<keyword evidence="7" id="KW-1133">Transmembrane helix</keyword>
<dbReference type="EMBL" id="JAHCVJ010000002">
    <property type="protein sequence ID" value="MBT0664250.1"/>
    <property type="molecule type" value="Genomic_DNA"/>
</dbReference>
<dbReference type="InterPro" id="IPR017900">
    <property type="entry name" value="4Fe4S_Fe_S_CS"/>
</dbReference>
<dbReference type="PANTHER" id="PTHR30176:SF3">
    <property type="entry name" value="FERREDOXIN-TYPE PROTEIN NAPH"/>
    <property type="match status" value="1"/>
</dbReference>
<evidence type="ECO:0000256" key="2">
    <source>
        <dbReference type="ARBA" id="ARBA00022485"/>
    </source>
</evidence>
<dbReference type="Pfam" id="PF13187">
    <property type="entry name" value="Fer4_9"/>
    <property type="match status" value="1"/>
</dbReference>
<dbReference type="RefSeq" id="WP_214171009.1">
    <property type="nucleotide sequence ID" value="NZ_JAHCVJ010000002.1"/>
</dbReference>
<evidence type="ECO:0000256" key="3">
    <source>
        <dbReference type="ARBA" id="ARBA00022723"/>
    </source>
</evidence>
<evidence type="ECO:0000313" key="10">
    <source>
        <dbReference type="Proteomes" id="UP000811899"/>
    </source>
</evidence>
<dbReference type="Proteomes" id="UP000811899">
    <property type="component" value="Unassembled WGS sequence"/>
</dbReference>
<keyword evidence="3" id="KW-0479">Metal-binding</keyword>
<keyword evidence="7" id="KW-0812">Transmembrane</keyword>
<feature type="transmembrane region" description="Helical" evidence="7">
    <location>
        <begin position="128"/>
        <end position="150"/>
    </location>
</feature>
<gene>
    <name evidence="9" type="ORF">KI809_08040</name>
</gene>
<evidence type="ECO:0000256" key="6">
    <source>
        <dbReference type="ARBA" id="ARBA00023014"/>
    </source>
</evidence>
<dbReference type="GO" id="GO:0051539">
    <property type="term" value="F:4 iron, 4 sulfur cluster binding"/>
    <property type="evidence" value="ECO:0007669"/>
    <property type="project" value="UniProtKB-KW"/>
</dbReference>
<dbReference type="InterPro" id="IPR051684">
    <property type="entry name" value="Electron_Trans/Redox"/>
</dbReference>
<accession>A0AAW4L3Z7</accession>
<keyword evidence="4" id="KW-0249">Electron transport</keyword>
<dbReference type="PROSITE" id="PS51379">
    <property type="entry name" value="4FE4S_FER_2"/>
    <property type="match status" value="2"/>
</dbReference>
<keyword evidence="1" id="KW-0813">Transport</keyword>
<dbReference type="AlphaFoldDB" id="A0AAW4L3Z7"/>
<comment type="caution">
    <text evidence="9">The sequence shown here is derived from an EMBL/GenBank/DDBJ whole genome shotgun (WGS) entry which is preliminary data.</text>
</comment>
<dbReference type="PANTHER" id="PTHR30176">
    <property type="entry name" value="FERREDOXIN-TYPE PROTEIN NAPH"/>
    <property type="match status" value="1"/>
</dbReference>
<feature type="domain" description="4Fe-4S ferredoxin-type" evidence="8">
    <location>
        <begin position="219"/>
        <end position="248"/>
    </location>
</feature>
<dbReference type="Gene3D" id="3.30.70.20">
    <property type="match status" value="1"/>
</dbReference>
<proteinExistence type="predicted"/>
<feature type="domain" description="4Fe-4S ferredoxin-type" evidence="8">
    <location>
        <begin position="251"/>
        <end position="276"/>
    </location>
</feature>
<dbReference type="Pfam" id="PF12801">
    <property type="entry name" value="Fer4_5"/>
    <property type="match status" value="2"/>
</dbReference>
<evidence type="ECO:0000256" key="7">
    <source>
        <dbReference type="SAM" id="Phobius"/>
    </source>
</evidence>
<dbReference type="GO" id="GO:0046872">
    <property type="term" value="F:metal ion binding"/>
    <property type="evidence" value="ECO:0007669"/>
    <property type="project" value="UniProtKB-KW"/>
</dbReference>
<organism evidence="9 10">
    <name type="scientific">Geoanaerobacter pelophilus</name>
    <dbReference type="NCBI Taxonomy" id="60036"/>
    <lineage>
        <taxon>Bacteria</taxon>
        <taxon>Pseudomonadati</taxon>
        <taxon>Thermodesulfobacteriota</taxon>
        <taxon>Desulfuromonadia</taxon>
        <taxon>Geobacterales</taxon>
        <taxon>Geobacteraceae</taxon>
        <taxon>Geoanaerobacter</taxon>
    </lineage>
</organism>
<dbReference type="GO" id="GO:0005886">
    <property type="term" value="C:plasma membrane"/>
    <property type="evidence" value="ECO:0007669"/>
    <property type="project" value="TreeGrafter"/>
</dbReference>
<evidence type="ECO:0000256" key="5">
    <source>
        <dbReference type="ARBA" id="ARBA00023004"/>
    </source>
</evidence>
<feature type="transmembrane region" description="Helical" evidence="7">
    <location>
        <begin position="170"/>
        <end position="190"/>
    </location>
</feature>
<evidence type="ECO:0000259" key="8">
    <source>
        <dbReference type="PROSITE" id="PS51379"/>
    </source>
</evidence>
<dbReference type="SUPFAM" id="SSF54862">
    <property type="entry name" value="4Fe-4S ferredoxins"/>
    <property type="match status" value="1"/>
</dbReference>
<dbReference type="InterPro" id="IPR017896">
    <property type="entry name" value="4Fe4S_Fe-S-bd"/>
</dbReference>
<protein>
    <submittedName>
        <fullName evidence="9">4Fe-4S binding protein</fullName>
    </submittedName>
</protein>
<name>A0AAW4L3Z7_9BACT</name>
<keyword evidence="5" id="KW-0408">Iron</keyword>
<dbReference type="PROSITE" id="PS00198">
    <property type="entry name" value="4FE4S_FER_1"/>
    <property type="match status" value="1"/>
</dbReference>
<keyword evidence="7" id="KW-0472">Membrane</keyword>
<sequence>MANSDSARSFMARHRTGILLCSLMLFLPPLALIVQVTSADVDLCGSWCPRMFFAIRKGAGIGEIIGGVARSYMGVALVVGMLVTTIFFGRYWCSHLCPVGGATELGSRLIPRFLKLDFSAIPAAPVRYGYFAVYLAAPLIGIGSLCCNYCNFATIPRLFGAPFIQADMAYFLRTAGIINLALIILLGFLAHGGRAYCNFLCPIGALDALASRFGKRFGKRVQVDTHRCNGCGECHAVCPTWAIAVKGTAAIDQLSCMPCRQCEKVCPEGAICYAKSV</sequence>
<keyword evidence="10" id="KW-1185">Reference proteome</keyword>
<evidence type="ECO:0000256" key="4">
    <source>
        <dbReference type="ARBA" id="ARBA00022982"/>
    </source>
</evidence>
<evidence type="ECO:0000313" key="9">
    <source>
        <dbReference type="EMBL" id="MBT0664250.1"/>
    </source>
</evidence>
<keyword evidence="6" id="KW-0411">Iron-sulfur</keyword>